<comment type="caution">
    <text evidence="1">The sequence shown here is derived from an EMBL/GenBank/DDBJ whole genome shotgun (WGS) entry which is preliminary data.</text>
</comment>
<dbReference type="Proteomes" id="UP000821845">
    <property type="component" value="Chromosome 1"/>
</dbReference>
<organism evidence="1 2">
    <name type="scientific">Hyalomma asiaticum</name>
    <name type="common">Tick</name>
    <dbReference type="NCBI Taxonomy" id="266040"/>
    <lineage>
        <taxon>Eukaryota</taxon>
        <taxon>Metazoa</taxon>
        <taxon>Ecdysozoa</taxon>
        <taxon>Arthropoda</taxon>
        <taxon>Chelicerata</taxon>
        <taxon>Arachnida</taxon>
        <taxon>Acari</taxon>
        <taxon>Parasitiformes</taxon>
        <taxon>Ixodida</taxon>
        <taxon>Ixodoidea</taxon>
        <taxon>Ixodidae</taxon>
        <taxon>Hyalomminae</taxon>
        <taxon>Hyalomma</taxon>
    </lineage>
</organism>
<dbReference type="EMBL" id="CM023481">
    <property type="protein sequence ID" value="KAH6948506.1"/>
    <property type="molecule type" value="Genomic_DNA"/>
</dbReference>
<keyword evidence="2" id="KW-1185">Reference proteome</keyword>
<protein>
    <submittedName>
        <fullName evidence="1">Uncharacterized protein</fullName>
    </submittedName>
</protein>
<sequence length="99" mass="10561">MLRTLCTWHTRRRPSGDPRTKVGACNDIPATHKADHGGGPSSATGDGPAVCPPPANTPHLRLSGKQRAGAWLQRPAQCSAIMGARGRWAANDDRWVPSD</sequence>
<evidence type="ECO:0000313" key="2">
    <source>
        <dbReference type="Proteomes" id="UP000821845"/>
    </source>
</evidence>
<name>A0ACB7TQI4_HYAAI</name>
<accession>A0ACB7TQI4</accession>
<proteinExistence type="predicted"/>
<evidence type="ECO:0000313" key="1">
    <source>
        <dbReference type="EMBL" id="KAH6948506.1"/>
    </source>
</evidence>
<gene>
    <name evidence="1" type="ORF">HPB50_024943</name>
</gene>
<reference evidence="1" key="1">
    <citation type="submission" date="2020-05" db="EMBL/GenBank/DDBJ databases">
        <title>Large-scale comparative analyses of tick genomes elucidate their genetic diversity and vector capacities.</title>
        <authorList>
            <person name="Jia N."/>
            <person name="Wang J."/>
            <person name="Shi W."/>
            <person name="Du L."/>
            <person name="Sun Y."/>
            <person name="Zhan W."/>
            <person name="Jiang J."/>
            <person name="Wang Q."/>
            <person name="Zhang B."/>
            <person name="Ji P."/>
            <person name="Sakyi L.B."/>
            <person name="Cui X."/>
            <person name="Yuan T."/>
            <person name="Jiang B."/>
            <person name="Yang W."/>
            <person name="Lam T.T.-Y."/>
            <person name="Chang Q."/>
            <person name="Ding S."/>
            <person name="Wang X."/>
            <person name="Zhu J."/>
            <person name="Ruan X."/>
            <person name="Zhao L."/>
            <person name="Wei J."/>
            <person name="Que T."/>
            <person name="Du C."/>
            <person name="Cheng J."/>
            <person name="Dai P."/>
            <person name="Han X."/>
            <person name="Huang E."/>
            <person name="Gao Y."/>
            <person name="Liu J."/>
            <person name="Shao H."/>
            <person name="Ye R."/>
            <person name="Li L."/>
            <person name="Wei W."/>
            <person name="Wang X."/>
            <person name="Wang C."/>
            <person name="Yang T."/>
            <person name="Huo Q."/>
            <person name="Li W."/>
            <person name="Guo W."/>
            <person name="Chen H."/>
            <person name="Zhou L."/>
            <person name="Ni X."/>
            <person name="Tian J."/>
            <person name="Zhou Y."/>
            <person name="Sheng Y."/>
            <person name="Liu T."/>
            <person name="Pan Y."/>
            <person name="Xia L."/>
            <person name="Li J."/>
            <person name="Zhao F."/>
            <person name="Cao W."/>
        </authorList>
    </citation>
    <scope>NUCLEOTIDE SEQUENCE</scope>
    <source>
        <strain evidence="1">Hyas-2018</strain>
    </source>
</reference>